<dbReference type="EMBL" id="FCON02000160">
    <property type="protein sequence ID" value="SAL84478.1"/>
    <property type="molecule type" value="Genomic_DNA"/>
</dbReference>
<dbReference type="SUPFAM" id="SSF50324">
    <property type="entry name" value="Inorganic pyrophosphatase"/>
    <property type="match status" value="1"/>
</dbReference>
<evidence type="ECO:0000313" key="1">
    <source>
        <dbReference type="EMBL" id="SAL84478.1"/>
    </source>
</evidence>
<sequence>MSFNHVPAGKDLPQDFNVIIEIPAQNDPFKYQADKELGLPFVDGFISTTASIRNAVRRRGRRAGHTVPLLPGAVVRARALGMRQMTGDPGIDAKLDCRGP</sequence>
<dbReference type="AlphaFoldDB" id="A0A158KTL5"/>
<dbReference type="Proteomes" id="UP000054770">
    <property type="component" value="Unassembled WGS sequence"/>
</dbReference>
<protein>
    <submittedName>
        <fullName evidence="1">Inorganic pyrophosphatase</fullName>
    </submittedName>
</protein>
<comment type="caution">
    <text evidence="1">The sequence shown here is derived from an EMBL/GenBank/DDBJ whole genome shotgun (WGS) entry which is preliminary data.</text>
</comment>
<dbReference type="GO" id="GO:0005737">
    <property type="term" value="C:cytoplasm"/>
    <property type="evidence" value="ECO:0007669"/>
    <property type="project" value="InterPro"/>
</dbReference>
<evidence type="ECO:0000313" key="2">
    <source>
        <dbReference type="Proteomes" id="UP000054770"/>
    </source>
</evidence>
<keyword evidence="2" id="KW-1185">Reference proteome</keyword>
<proteinExistence type="predicted"/>
<gene>
    <name evidence="1" type="ORF">AWB68_07319</name>
</gene>
<dbReference type="Gene3D" id="3.90.80.10">
    <property type="entry name" value="Inorganic pyrophosphatase"/>
    <property type="match status" value="1"/>
</dbReference>
<dbReference type="GO" id="GO:0004427">
    <property type="term" value="F:inorganic diphosphate phosphatase activity"/>
    <property type="evidence" value="ECO:0007669"/>
    <property type="project" value="InterPro"/>
</dbReference>
<accession>A0A158KTL5</accession>
<dbReference type="InterPro" id="IPR036649">
    <property type="entry name" value="Pyrophosphatase_sf"/>
</dbReference>
<dbReference type="GO" id="GO:0006796">
    <property type="term" value="P:phosphate-containing compound metabolic process"/>
    <property type="evidence" value="ECO:0007669"/>
    <property type="project" value="InterPro"/>
</dbReference>
<name>A0A158KTL5_9BURK</name>
<organism evidence="1 2">
    <name type="scientific">Caballeronia choica</name>
    <dbReference type="NCBI Taxonomy" id="326476"/>
    <lineage>
        <taxon>Bacteria</taxon>
        <taxon>Pseudomonadati</taxon>
        <taxon>Pseudomonadota</taxon>
        <taxon>Betaproteobacteria</taxon>
        <taxon>Burkholderiales</taxon>
        <taxon>Burkholderiaceae</taxon>
        <taxon>Caballeronia</taxon>
    </lineage>
</organism>
<reference evidence="1" key="1">
    <citation type="submission" date="2016-01" db="EMBL/GenBank/DDBJ databases">
        <authorList>
            <person name="Peeters C."/>
        </authorList>
    </citation>
    <scope>NUCLEOTIDE SEQUENCE [LARGE SCALE GENOMIC DNA]</scope>
    <source>
        <strain evidence="1">LMG 22940</strain>
    </source>
</reference>
<dbReference type="GO" id="GO:0000287">
    <property type="term" value="F:magnesium ion binding"/>
    <property type="evidence" value="ECO:0007669"/>
    <property type="project" value="InterPro"/>
</dbReference>